<dbReference type="AlphaFoldDB" id="A0AAQ3PB80"/>
<name>A0AAQ3PB80_VIGMU</name>
<gene>
    <name evidence="1" type="ORF">V8G54_002371</name>
</gene>
<accession>A0AAQ3PB80</accession>
<keyword evidence="2" id="KW-1185">Reference proteome</keyword>
<dbReference type="Proteomes" id="UP001374535">
    <property type="component" value="Chromosome 1"/>
</dbReference>
<reference evidence="1 2" key="1">
    <citation type="journal article" date="2023" name="Life. Sci Alliance">
        <title>Evolutionary insights into 3D genome organization and epigenetic landscape of Vigna mungo.</title>
        <authorList>
            <person name="Junaid A."/>
            <person name="Singh B."/>
            <person name="Bhatia S."/>
        </authorList>
    </citation>
    <scope>NUCLEOTIDE SEQUENCE [LARGE SCALE GENOMIC DNA]</scope>
    <source>
        <strain evidence="1">Urdbean</strain>
    </source>
</reference>
<organism evidence="1 2">
    <name type="scientific">Vigna mungo</name>
    <name type="common">Black gram</name>
    <name type="synonym">Phaseolus mungo</name>
    <dbReference type="NCBI Taxonomy" id="3915"/>
    <lineage>
        <taxon>Eukaryota</taxon>
        <taxon>Viridiplantae</taxon>
        <taxon>Streptophyta</taxon>
        <taxon>Embryophyta</taxon>
        <taxon>Tracheophyta</taxon>
        <taxon>Spermatophyta</taxon>
        <taxon>Magnoliopsida</taxon>
        <taxon>eudicotyledons</taxon>
        <taxon>Gunneridae</taxon>
        <taxon>Pentapetalae</taxon>
        <taxon>rosids</taxon>
        <taxon>fabids</taxon>
        <taxon>Fabales</taxon>
        <taxon>Fabaceae</taxon>
        <taxon>Papilionoideae</taxon>
        <taxon>50 kb inversion clade</taxon>
        <taxon>NPAAA clade</taxon>
        <taxon>indigoferoid/millettioid clade</taxon>
        <taxon>Phaseoleae</taxon>
        <taxon>Vigna</taxon>
    </lineage>
</organism>
<dbReference type="EMBL" id="CP144700">
    <property type="protein sequence ID" value="WVZ23827.1"/>
    <property type="molecule type" value="Genomic_DNA"/>
</dbReference>
<protein>
    <submittedName>
        <fullName evidence="1">Uncharacterized protein</fullName>
    </submittedName>
</protein>
<proteinExistence type="predicted"/>
<sequence length="178" mass="19638">MDPSPRSRAEAKLAVAEYNSASEKVVTRIDVLLLAFRRFANSLSLKDCTQSETDDLTIDGDFCKVFTSMEVESNELNPLDPLLRLAPESFDNSRDAKGVRWLLLSSSLKCEEGFDDFLLERAITIIITASMPKTMPAIATPLITDLSFFFLDWLMGGVPGGGGGACPFDHEFPPVLWN</sequence>
<evidence type="ECO:0000313" key="2">
    <source>
        <dbReference type="Proteomes" id="UP001374535"/>
    </source>
</evidence>
<evidence type="ECO:0000313" key="1">
    <source>
        <dbReference type="EMBL" id="WVZ23827.1"/>
    </source>
</evidence>